<gene>
    <name evidence="13" type="primary">gor</name>
    <name evidence="13" type="ORF">NCTC13079_01351</name>
</gene>
<keyword evidence="8" id="KW-0547">Nucleotide-binding</keyword>
<evidence type="ECO:0000313" key="14">
    <source>
        <dbReference type="Proteomes" id="UP000269544"/>
    </source>
</evidence>
<dbReference type="NCBIfam" id="NF004776">
    <property type="entry name" value="PRK06116.1"/>
    <property type="match status" value="1"/>
</dbReference>
<protein>
    <submittedName>
        <fullName evidence="13">Glutathione reductase</fullName>
        <ecNumber evidence="13">1.8.1.7</ecNumber>
    </submittedName>
</protein>
<dbReference type="FunFam" id="3.30.390.30:FF:000003">
    <property type="entry name" value="Glutathione reductase"/>
    <property type="match status" value="1"/>
</dbReference>
<keyword evidence="8" id="KW-0520">NAD</keyword>
<dbReference type="Proteomes" id="UP000269544">
    <property type="component" value="Chromosome"/>
</dbReference>
<dbReference type="PRINTS" id="PR00368">
    <property type="entry name" value="FADPNR"/>
</dbReference>
<feature type="binding site" evidence="8">
    <location>
        <position position="304"/>
    </location>
    <ligand>
        <name>FAD</name>
        <dbReference type="ChEBI" id="CHEBI:57692"/>
    </ligand>
</feature>
<keyword evidence="14" id="KW-1185">Reference proteome</keyword>
<evidence type="ECO:0000259" key="11">
    <source>
        <dbReference type="Pfam" id="PF02852"/>
    </source>
</evidence>
<accession>A0A448V2Z3</accession>
<feature type="binding site" evidence="8">
    <location>
        <begin position="176"/>
        <end position="183"/>
    </location>
    <ligand>
        <name>NAD(+)</name>
        <dbReference type="ChEBI" id="CHEBI:57540"/>
    </ligand>
</feature>
<dbReference type="GO" id="GO:0004362">
    <property type="term" value="F:glutathione-disulfide reductase (NADPH) activity"/>
    <property type="evidence" value="ECO:0007669"/>
    <property type="project" value="UniProtKB-EC"/>
</dbReference>
<dbReference type="PROSITE" id="PS00076">
    <property type="entry name" value="PYRIDINE_REDOX_1"/>
    <property type="match status" value="1"/>
</dbReference>
<evidence type="ECO:0000259" key="12">
    <source>
        <dbReference type="Pfam" id="PF07992"/>
    </source>
</evidence>
<dbReference type="Pfam" id="PF02852">
    <property type="entry name" value="Pyr_redox_dim"/>
    <property type="match status" value="1"/>
</dbReference>
<dbReference type="PANTHER" id="PTHR42737">
    <property type="entry name" value="GLUTATHIONE REDUCTASE"/>
    <property type="match status" value="1"/>
</dbReference>
<keyword evidence="2 10" id="KW-0285">Flavoprotein</keyword>
<evidence type="ECO:0000256" key="4">
    <source>
        <dbReference type="ARBA" id="ARBA00023002"/>
    </source>
</evidence>
<dbReference type="KEGG" id="piv:NCTC13079_01351"/>
<dbReference type="InterPro" id="IPR046952">
    <property type="entry name" value="GSHR/TRXR-like"/>
</dbReference>
<evidence type="ECO:0000256" key="9">
    <source>
        <dbReference type="PIRSR" id="PIRSR000350-4"/>
    </source>
</evidence>
<dbReference type="InterPro" id="IPR036188">
    <property type="entry name" value="FAD/NAD-bd_sf"/>
</dbReference>
<comment type="similarity">
    <text evidence="1 10">Belongs to the class-I pyridine nucleotide-disulfide oxidoreductase family.</text>
</comment>
<evidence type="ECO:0000256" key="7">
    <source>
        <dbReference type="PIRSR" id="PIRSR000350-2"/>
    </source>
</evidence>
<evidence type="ECO:0000256" key="6">
    <source>
        <dbReference type="ARBA" id="ARBA00023284"/>
    </source>
</evidence>
<dbReference type="InterPro" id="IPR001100">
    <property type="entry name" value="Pyr_nuc-diS_OxRdtase"/>
</dbReference>
<dbReference type="GO" id="GO:0050660">
    <property type="term" value="F:flavin adenine dinucleotide binding"/>
    <property type="evidence" value="ECO:0007669"/>
    <property type="project" value="InterPro"/>
</dbReference>
<dbReference type="RefSeq" id="WP_126466031.1">
    <property type="nucleotide sequence ID" value="NZ_JAUSWF010000007.1"/>
</dbReference>
<feature type="binding site" evidence="8">
    <location>
        <position position="53"/>
    </location>
    <ligand>
        <name>FAD</name>
        <dbReference type="ChEBI" id="CHEBI:57692"/>
    </ligand>
</feature>
<keyword evidence="5" id="KW-1015">Disulfide bond</keyword>
<name>A0A448V2Z3_9FIRM</name>
<evidence type="ECO:0000313" key="13">
    <source>
        <dbReference type="EMBL" id="VEJ36153.1"/>
    </source>
</evidence>
<dbReference type="NCBIfam" id="TIGR01421">
    <property type="entry name" value="gluta_reduc_1"/>
    <property type="match status" value="1"/>
</dbReference>
<dbReference type="InterPro" id="IPR023753">
    <property type="entry name" value="FAD/NAD-binding_dom"/>
</dbReference>
<dbReference type="OrthoDB" id="9800167at2"/>
<evidence type="ECO:0000256" key="5">
    <source>
        <dbReference type="ARBA" id="ARBA00023157"/>
    </source>
</evidence>
<feature type="active site" description="Proton acceptor" evidence="7">
    <location>
        <position position="440"/>
    </location>
</feature>
<evidence type="ECO:0000256" key="1">
    <source>
        <dbReference type="ARBA" id="ARBA00007532"/>
    </source>
</evidence>
<dbReference type="InterPro" id="IPR012999">
    <property type="entry name" value="Pyr_OxRdtase_I_AS"/>
</dbReference>
<dbReference type="GO" id="GO:0034599">
    <property type="term" value="P:cellular response to oxidative stress"/>
    <property type="evidence" value="ECO:0007669"/>
    <property type="project" value="TreeGrafter"/>
</dbReference>
<feature type="disulfide bond" description="Redox-active" evidence="9">
    <location>
        <begin position="44"/>
        <end position="49"/>
    </location>
</feature>
<dbReference type="PANTHER" id="PTHR42737:SF2">
    <property type="entry name" value="GLUTATHIONE REDUCTASE"/>
    <property type="match status" value="1"/>
</dbReference>
<dbReference type="InterPro" id="IPR016156">
    <property type="entry name" value="FAD/NAD-linked_Rdtase_dimer_sf"/>
</dbReference>
<evidence type="ECO:0000256" key="10">
    <source>
        <dbReference type="RuleBase" id="RU003691"/>
    </source>
</evidence>
<dbReference type="GO" id="GO:0006749">
    <property type="term" value="P:glutathione metabolic process"/>
    <property type="evidence" value="ECO:0007669"/>
    <property type="project" value="InterPro"/>
</dbReference>
<comment type="cofactor">
    <cofactor evidence="8">
        <name>FAD</name>
        <dbReference type="ChEBI" id="CHEBI:57692"/>
    </cofactor>
    <text evidence="8">Binds 1 FAD per subunit.</text>
</comment>
<dbReference type="EMBL" id="LR134523">
    <property type="protein sequence ID" value="VEJ36153.1"/>
    <property type="molecule type" value="Genomic_DNA"/>
</dbReference>
<dbReference type="InterPro" id="IPR004099">
    <property type="entry name" value="Pyr_nucl-diS_OxRdtase_dimer"/>
</dbReference>
<keyword evidence="3 8" id="KW-0274">FAD</keyword>
<feature type="domain" description="FAD/NAD(P)-binding" evidence="12">
    <location>
        <begin position="7"/>
        <end position="319"/>
    </location>
</feature>
<dbReference type="Gene3D" id="3.50.50.60">
    <property type="entry name" value="FAD/NAD(P)-binding domain"/>
    <property type="match status" value="2"/>
</dbReference>
<dbReference type="GO" id="GO:0045454">
    <property type="term" value="P:cell redox homeostasis"/>
    <property type="evidence" value="ECO:0007669"/>
    <property type="project" value="InterPro"/>
</dbReference>
<dbReference type="GO" id="GO:0050661">
    <property type="term" value="F:NADP binding"/>
    <property type="evidence" value="ECO:0007669"/>
    <property type="project" value="InterPro"/>
</dbReference>
<dbReference type="Gene3D" id="3.30.390.30">
    <property type="match status" value="1"/>
</dbReference>
<dbReference type="AlphaFoldDB" id="A0A448V2Z3"/>
<dbReference type="InterPro" id="IPR006322">
    <property type="entry name" value="Glutathione_Rdtase_euk/bac"/>
</dbReference>
<dbReference type="PRINTS" id="PR00411">
    <property type="entry name" value="PNDRDTASEI"/>
</dbReference>
<keyword evidence="4 10" id="KW-0560">Oxidoreductase</keyword>
<evidence type="ECO:0000256" key="2">
    <source>
        <dbReference type="ARBA" id="ARBA00022630"/>
    </source>
</evidence>
<evidence type="ECO:0000256" key="3">
    <source>
        <dbReference type="ARBA" id="ARBA00022827"/>
    </source>
</evidence>
<feature type="binding site" evidence="8">
    <location>
        <position position="263"/>
    </location>
    <ligand>
        <name>NAD(+)</name>
        <dbReference type="ChEBI" id="CHEBI:57540"/>
    </ligand>
</feature>
<keyword evidence="6 10" id="KW-0676">Redox-active center</keyword>
<sequence length="451" mass="48892">MEQVEQFDYIVIGGGSGGIATANRAAEYGAKVAVIEEQDLGGTCVNRGCVPKKVLWYASSIRRTFVVEAPGFGFDADDLAFEYGKLRESQIAYMDRARSAYERRLKKNEITRITGRARFVDPHTVEVDGKAYRADHITIATGASPARCKLPGNELVDYSTDFFRWTDLPKSVAVVGGGYIGTELSGFLAGMGVATHFLVRGDSILKNFDPYITEGVTHEMESHGVHFHFRKSAASFKAVPEGVEITFEDGETAVFERVIWAAGIAPNTDDMGLENTAVETKTSGHIVSDTYERTAEEGIYAIGDVTGKLDLTPVAIAAGRFLSDRLFGGKEDAHLDYDNVPTVVFTHPAMGSVGLTEQAAREAHGAENIKTYKTQFTDMRSAVSGDRIENRMLLVCAGPEEKIVGIHAMGEGVDEMMQGFGVTVKIGATKADFDATVAIHPTGAEEMVTMR</sequence>
<dbReference type="PIRSF" id="PIRSF000350">
    <property type="entry name" value="Mercury_reductase_MerA"/>
    <property type="match status" value="1"/>
</dbReference>
<dbReference type="SUPFAM" id="SSF51905">
    <property type="entry name" value="FAD/NAD(P)-binding domain"/>
    <property type="match status" value="1"/>
</dbReference>
<dbReference type="Pfam" id="PF07992">
    <property type="entry name" value="Pyr_redox_2"/>
    <property type="match status" value="1"/>
</dbReference>
<proteinExistence type="inferred from homology"/>
<dbReference type="GO" id="GO:0005829">
    <property type="term" value="C:cytosol"/>
    <property type="evidence" value="ECO:0007669"/>
    <property type="project" value="TreeGrafter"/>
</dbReference>
<dbReference type="SUPFAM" id="SSF55424">
    <property type="entry name" value="FAD/NAD-linked reductases, dimerisation (C-terminal) domain"/>
    <property type="match status" value="1"/>
</dbReference>
<evidence type="ECO:0000256" key="8">
    <source>
        <dbReference type="PIRSR" id="PIRSR000350-3"/>
    </source>
</evidence>
<reference evidence="13 14" key="1">
    <citation type="submission" date="2018-12" db="EMBL/GenBank/DDBJ databases">
        <authorList>
            <consortium name="Pathogen Informatics"/>
        </authorList>
    </citation>
    <scope>NUCLEOTIDE SEQUENCE [LARGE SCALE GENOMIC DNA]</scope>
    <source>
        <strain evidence="13 14">NCTC13079</strain>
    </source>
</reference>
<feature type="domain" description="Pyridine nucleotide-disulphide oxidoreductase dimerisation" evidence="11">
    <location>
        <begin position="340"/>
        <end position="450"/>
    </location>
</feature>
<organism evidence="13 14">
    <name type="scientific">Aedoeadaptatus ivorii</name>
    <dbReference type="NCBI Taxonomy" id="54006"/>
    <lineage>
        <taxon>Bacteria</taxon>
        <taxon>Bacillati</taxon>
        <taxon>Bacillota</taxon>
        <taxon>Tissierellia</taxon>
        <taxon>Tissierellales</taxon>
        <taxon>Peptoniphilaceae</taxon>
        <taxon>Aedoeadaptatus</taxon>
    </lineage>
</organism>
<dbReference type="EC" id="1.8.1.7" evidence="13"/>